<evidence type="ECO:0000259" key="1">
    <source>
        <dbReference type="PROSITE" id="PS51725"/>
    </source>
</evidence>
<evidence type="ECO:0000313" key="2">
    <source>
        <dbReference type="EMBL" id="KAF9879833.1"/>
    </source>
</evidence>
<dbReference type="PROSITE" id="PS51725">
    <property type="entry name" value="ABM"/>
    <property type="match status" value="1"/>
</dbReference>
<feature type="domain" description="ABM" evidence="1">
    <location>
        <begin position="4"/>
        <end position="92"/>
    </location>
</feature>
<dbReference type="AlphaFoldDB" id="A0A9P6I9V9"/>
<dbReference type="InterPro" id="IPR007138">
    <property type="entry name" value="ABM_dom"/>
</dbReference>
<gene>
    <name evidence="2" type="ORF">CkaCkLH20_02644</name>
</gene>
<comment type="caution">
    <text evidence="2">The sequence shown here is derived from an EMBL/GenBank/DDBJ whole genome shotgun (WGS) entry which is preliminary data.</text>
</comment>
<dbReference type="RefSeq" id="XP_038749294.1">
    <property type="nucleotide sequence ID" value="XM_038885363.1"/>
</dbReference>
<proteinExistence type="predicted"/>
<dbReference type="OrthoDB" id="3830579at2759"/>
<keyword evidence="3" id="KW-1185">Reference proteome</keyword>
<evidence type="ECO:0000313" key="3">
    <source>
        <dbReference type="Proteomes" id="UP000781932"/>
    </source>
</evidence>
<dbReference type="Pfam" id="PF03992">
    <property type="entry name" value="ABM"/>
    <property type="match status" value="1"/>
</dbReference>
<sequence>MPKVTEFITLTFKTPPSPDPPAAWADVTATLKSVPGVTSLYTGRQLEDPSRQVLVVDWASPEAFTAFASSEHYTPWFASLKAVAASDPAPVFYKVPLSGGSGSGSDGNSDPSDVVLRAPCTEVFVAYGVEPDFISKTAEFAAGMSRAHAPVEGFHGHAYGEVTTPLAFGGQGERGPAVTLLLGWDSKEAHLEAKGKAGPVSDNIHLLRSGRKDISMVSRHTYPSPIGNGITDAGQYHVNLKQV</sequence>
<dbReference type="Proteomes" id="UP000781932">
    <property type="component" value="Unassembled WGS sequence"/>
</dbReference>
<reference evidence="2" key="1">
    <citation type="submission" date="2020-03" db="EMBL/GenBank/DDBJ databases">
        <authorList>
            <person name="He L."/>
        </authorList>
    </citation>
    <scope>NUCLEOTIDE SEQUENCE</scope>
    <source>
        <strain evidence="2">CkLH20</strain>
    </source>
</reference>
<accession>A0A9P6I9V9</accession>
<organism evidence="2 3">
    <name type="scientific">Colletotrichum karsti</name>
    <dbReference type="NCBI Taxonomy" id="1095194"/>
    <lineage>
        <taxon>Eukaryota</taxon>
        <taxon>Fungi</taxon>
        <taxon>Dikarya</taxon>
        <taxon>Ascomycota</taxon>
        <taxon>Pezizomycotina</taxon>
        <taxon>Sordariomycetes</taxon>
        <taxon>Hypocreomycetidae</taxon>
        <taxon>Glomerellales</taxon>
        <taxon>Glomerellaceae</taxon>
        <taxon>Colletotrichum</taxon>
        <taxon>Colletotrichum boninense species complex</taxon>
    </lineage>
</organism>
<name>A0A9P6I9V9_9PEZI</name>
<dbReference type="Gene3D" id="3.30.70.100">
    <property type="match status" value="1"/>
</dbReference>
<dbReference type="GeneID" id="62158437"/>
<protein>
    <recommendedName>
        <fullName evidence="1">ABM domain-containing protein</fullName>
    </recommendedName>
</protein>
<reference evidence="2" key="2">
    <citation type="submission" date="2020-11" db="EMBL/GenBank/DDBJ databases">
        <title>Whole genome sequencing of Colletotrichum sp.</title>
        <authorList>
            <person name="Li H."/>
        </authorList>
    </citation>
    <scope>NUCLEOTIDE SEQUENCE</scope>
    <source>
        <strain evidence="2">CkLH20</strain>
    </source>
</reference>
<dbReference type="InterPro" id="IPR011008">
    <property type="entry name" value="Dimeric_a/b-barrel"/>
</dbReference>
<dbReference type="EMBL" id="JAATWM020000006">
    <property type="protein sequence ID" value="KAF9879833.1"/>
    <property type="molecule type" value="Genomic_DNA"/>
</dbReference>
<dbReference type="SUPFAM" id="SSF54909">
    <property type="entry name" value="Dimeric alpha+beta barrel"/>
    <property type="match status" value="1"/>
</dbReference>